<dbReference type="InterPro" id="IPR036942">
    <property type="entry name" value="Beta-barrel_TonB_sf"/>
</dbReference>
<sequence length="642" mass="71846">MKNKATIFGMLFSISICGFTQQHADSTKVQELEEVVITDSKFNLKRENSGKVITKITQKELQNLQGKTISEIINTTAGVEINGTKSSASQNLNYYVRGGRNRQLLILIDGVALTDPSQIANDYDLRLINPDQVESIEIQKGASSTLYGSGAATAVINIKLKEASKDKISANFRSTFGTNASQDDDGFSINDFRNNVSVNGSLNTFNYLASFGNQYTDGLSVISDGTEKDVYNAIYGNFKLGFKASNTFKLTTYGNFEKFKADFDNAFSMIDSDDLSISNQYRLGLSSEYKYNKGNITLNAAYNNIERYVQSSFPTQFFAESFIGDIFNRNNFNDKFYTVLGVNIQQSSMESFTIPFGSTDLEQSINPDVAEFSIVDPYINAVYISESGFNVNAGTRLNNHSEYGSHLVYSVNPSYRKEVGFGSIKGLASYSTAYITPSLYQLFEPTYGNADLQPEENTTLEIGAEIGISDKGNFSLVYFNRNEKNFIDFVDLGGFVFQYTNVDKEFTASGIEFVANYKLSEKIGLNANATFTKVDKDLNLRIPELKVNAQIDYQVCDATFLSMSYQFNDDRKDSVFNSSTFMNDEVTLKSYSLLDFYVSHNIIKNKMKVFANITNIFNEDYQELYGFTTEGRNFSLGFNLNL</sequence>
<dbReference type="EMBL" id="JAWHTF010000005">
    <property type="protein sequence ID" value="MDU8886421.1"/>
    <property type="molecule type" value="Genomic_DNA"/>
</dbReference>
<dbReference type="RefSeq" id="WP_316662455.1">
    <property type="nucleotide sequence ID" value="NZ_JAWHTF010000005.1"/>
</dbReference>
<keyword evidence="4 7" id="KW-0812">Transmembrane</keyword>
<dbReference type="Gene3D" id="2.40.170.20">
    <property type="entry name" value="TonB-dependent receptor, beta-barrel domain"/>
    <property type="match status" value="1"/>
</dbReference>
<gene>
    <name evidence="9" type="ORF">RXV94_09640</name>
</gene>
<evidence type="ECO:0000256" key="4">
    <source>
        <dbReference type="ARBA" id="ARBA00022692"/>
    </source>
</evidence>
<dbReference type="SUPFAM" id="SSF56935">
    <property type="entry name" value="Porins"/>
    <property type="match status" value="1"/>
</dbReference>
<evidence type="ECO:0000259" key="8">
    <source>
        <dbReference type="Pfam" id="PF07715"/>
    </source>
</evidence>
<evidence type="ECO:0000313" key="10">
    <source>
        <dbReference type="Proteomes" id="UP001268651"/>
    </source>
</evidence>
<dbReference type="PANTHER" id="PTHR30069:SF50">
    <property type="entry name" value="TONB-DEPENDENT RECEPTOR HI_1217-RELATED"/>
    <property type="match status" value="1"/>
</dbReference>
<protein>
    <submittedName>
        <fullName evidence="9">TonB-dependent receptor</fullName>
    </submittedName>
</protein>
<evidence type="ECO:0000313" key="9">
    <source>
        <dbReference type="EMBL" id="MDU8886421.1"/>
    </source>
</evidence>
<reference evidence="9 10" key="1">
    <citation type="submission" date="2023-10" db="EMBL/GenBank/DDBJ databases">
        <title>Marimonas sp. nov. isolated from tidal mud flat.</title>
        <authorList>
            <person name="Jaincy N.J."/>
            <person name="Srinivasan S."/>
            <person name="Lee S.-S."/>
        </authorList>
    </citation>
    <scope>NUCLEOTIDE SEQUENCE [LARGE SCALE GENOMIC DNA]</scope>
    <source>
        <strain evidence="9 10">MJ-SS3</strain>
    </source>
</reference>
<keyword evidence="9" id="KW-0675">Receptor</keyword>
<keyword evidence="6 7" id="KW-0998">Cell outer membrane</keyword>
<organism evidence="9 10">
    <name type="scientific">Gilvirhabdus luticola</name>
    <dbReference type="NCBI Taxonomy" id="3079858"/>
    <lineage>
        <taxon>Bacteria</taxon>
        <taxon>Pseudomonadati</taxon>
        <taxon>Bacteroidota</taxon>
        <taxon>Flavobacteriia</taxon>
        <taxon>Flavobacteriales</taxon>
        <taxon>Flavobacteriaceae</taxon>
        <taxon>Gilvirhabdus</taxon>
    </lineage>
</organism>
<comment type="subcellular location">
    <subcellularLocation>
        <location evidence="1 7">Cell outer membrane</location>
        <topology evidence="1 7">Multi-pass membrane protein</topology>
    </subcellularLocation>
</comment>
<dbReference type="PANTHER" id="PTHR30069">
    <property type="entry name" value="TONB-DEPENDENT OUTER MEMBRANE RECEPTOR"/>
    <property type="match status" value="1"/>
</dbReference>
<dbReference type="Gene3D" id="2.170.130.10">
    <property type="entry name" value="TonB-dependent receptor, plug domain"/>
    <property type="match status" value="1"/>
</dbReference>
<evidence type="ECO:0000256" key="5">
    <source>
        <dbReference type="ARBA" id="ARBA00023136"/>
    </source>
</evidence>
<comment type="similarity">
    <text evidence="7">Belongs to the TonB-dependent receptor family.</text>
</comment>
<dbReference type="InterPro" id="IPR037066">
    <property type="entry name" value="Plug_dom_sf"/>
</dbReference>
<evidence type="ECO:0000256" key="7">
    <source>
        <dbReference type="PROSITE-ProRule" id="PRU01360"/>
    </source>
</evidence>
<evidence type="ECO:0000256" key="6">
    <source>
        <dbReference type="ARBA" id="ARBA00023237"/>
    </source>
</evidence>
<name>A0ABU3U7Z4_9FLAO</name>
<evidence type="ECO:0000256" key="3">
    <source>
        <dbReference type="ARBA" id="ARBA00022452"/>
    </source>
</evidence>
<keyword evidence="3 7" id="KW-1134">Transmembrane beta strand</keyword>
<keyword evidence="10" id="KW-1185">Reference proteome</keyword>
<dbReference type="InterPro" id="IPR039426">
    <property type="entry name" value="TonB-dep_rcpt-like"/>
</dbReference>
<dbReference type="Proteomes" id="UP001268651">
    <property type="component" value="Unassembled WGS sequence"/>
</dbReference>
<dbReference type="CDD" id="cd01347">
    <property type="entry name" value="ligand_gated_channel"/>
    <property type="match status" value="1"/>
</dbReference>
<keyword evidence="5 7" id="KW-0472">Membrane</keyword>
<accession>A0ABU3U7Z4</accession>
<evidence type="ECO:0000256" key="1">
    <source>
        <dbReference type="ARBA" id="ARBA00004571"/>
    </source>
</evidence>
<dbReference type="InterPro" id="IPR012910">
    <property type="entry name" value="Plug_dom"/>
</dbReference>
<dbReference type="PROSITE" id="PS52016">
    <property type="entry name" value="TONB_DEPENDENT_REC_3"/>
    <property type="match status" value="1"/>
</dbReference>
<dbReference type="Pfam" id="PF07715">
    <property type="entry name" value="Plug"/>
    <property type="match status" value="1"/>
</dbReference>
<evidence type="ECO:0000256" key="2">
    <source>
        <dbReference type="ARBA" id="ARBA00022448"/>
    </source>
</evidence>
<feature type="domain" description="TonB-dependent receptor plug" evidence="8">
    <location>
        <begin position="48"/>
        <end position="154"/>
    </location>
</feature>
<keyword evidence="2 7" id="KW-0813">Transport</keyword>
<comment type="caution">
    <text evidence="9">The sequence shown here is derived from an EMBL/GenBank/DDBJ whole genome shotgun (WGS) entry which is preliminary data.</text>
</comment>
<proteinExistence type="inferred from homology"/>